<dbReference type="EMBL" id="OIVN01003224">
    <property type="protein sequence ID" value="SPD09643.1"/>
    <property type="molecule type" value="Genomic_DNA"/>
</dbReference>
<dbReference type="PANTHER" id="PTHR11017:SF527">
    <property type="entry name" value="TMV RESISTANCE PROTEIN N-LIKE"/>
    <property type="match status" value="1"/>
</dbReference>
<keyword evidence="4" id="KW-0520">NAD</keyword>
<feature type="compositionally biased region" description="Basic and acidic residues" evidence="5">
    <location>
        <begin position="1059"/>
        <end position="1070"/>
    </location>
</feature>
<keyword evidence="1" id="KW-0433">Leucine-rich repeat</keyword>
<dbReference type="Pfam" id="PF00931">
    <property type="entry name" value="NB-ARC"/>
    <property type="match status" value="1"/>
</dbReference>
<evidence type="ECO:0000256" key="3">
    <source>
        <dbReference type="ARBA" id="ARBA00022821"/>
    </source>
</evidence>
<gene>
    <name evidence="7" type="ORF">FSB_LOCUS37525</name>
</gene>
<dbReference type="GO" id="GO:0006952">
    <property type="term" value="P:defense response"/>
    <property type="evidence" value="ECO:0007669"/>
    <property type="project" value="InterPro"/>
</dbReference>
<dbReference type="Gene3D" id="3.40.50.300">
    <property type="entry name" value="P-loop containing nucleotide triphosphate hydrolases"/>
    <property type="match status" value="1"/>
</dbReference>
<dbReference type="FunFam" id="3.40.50.10140:FF:000007">
    <property type="entry name" value="Disease resistance protein (TIR-NBS-LRR class)"/>
    <property type="match status" value="1"/>
</dbReference>
<evidence type="ECO:0000256" key="1">
    <source>
        <dbReference type="ARBA" id="ARBA00022614"/>
    </source>
</evidence>
<dbReference type="SUPFAM" id="SSF52540">
    <property type="entry name" value="P-loop containing nucleoside triphosphate hydrolases"/>
    <property type="match status" value="1"/>
</dbReference>
<dbReference type="GO" id="GO:0007165">
    <property type="term" value="P:signal transduction"/>
    <property type="evidence" value="ECO:0007669"/>
    <property type="project" value="InterPro"/>
</dbReference>
<dbReference type="SUPFAM" id="SSF52200">
    <property type="entry name" value="Toll/Interleukin receptor TIR domain"/>
    <property type="match status" value="1"/>
</dbReference>
<evidence type="ECO:0000313" key="7">
    <source>
        <dbReference type="EMBL" id="SPD09643.1"/>
    </source>
</evidence>
<dbReference type="InterPro" id="IPR035897">
    <property type="entry name" value="Toll_tir_struct_dom_sf"/>
</dbReference>
<dbReference type="GO" id="GO:0043531">
    <property type="term" value="F:ADP binding"/>
    <property type="evidence" value="ECO:0007669"/>
    <property type="project" value="InterPro"/>
</dbReference>
<dbReference type="AlphaFoldDB" id="A0A2N9HD19"/>
<dbReference type="Pfam" id="PF07725">
    <property type="entry name" value="LRR_3"/>
    <property type="match status" value="1"/>
</dbReference>
<dbReference type="SMART" id="SM00255">
    <property type="entry name" value="TIR"/>
    <property type="match status" value="1"/>
</dbReference>
<evidence type="ECO:0000256" key="2">
    <source>
        <dbReference type="ARBA" id="ARBA00022737"/>
    </source>
</evidence>
<dbReference type="InterPro" id="IPR032675">
    <property type="entry name" value="LRR_dom_sf"/>
</dbReference>
<dbReference type="PANTHER" id="PTHR11017">
    <property type="entry name" value="LEUCINE-RICH REPEAT-CONTAINING PROTEIN"/>
    <property type="match status" value="1"/>
</dbReference>
<dbReference type="Pfam" id="PF23286">
    <property type="entry name" value="LRR_13"/>
    <property type="match status" value="1"/>
</dbReference>
<reference evidence="7" key="1">
    <citation type="submission" date="2018-02" db="EMBL/GenBank/DDBJ databases">
        <authorList>
            <person name="Cohen D.B."/>
            <person name="Kent A.D."/>
        </authorList>
    </citation>
    <scope>NUCLEOTIDE SEQUENCE</scope>
</reference>
<dbReference type="InterPro" id="IPR011713">
    <property type="entry name" value="Leu-rich_rpt_3"/>
</dbReference>
<evidence type="ECO:0000259" key="6">
    <source>
        <dbReference type="PROSITE" id="PS50104"/>
    </source>
</evidence>
<dbReference type="InterPro" id="IPR003591">
    <property type="entry name" value="Leu-rich_rpt_typical-subtyp"/>
</dbReference>
<dbReference type="SUPFAM" id="SSF52058">
    <property type="entry name" value="L domain-like"/>
    <property type="match status" value="1"/>
</dbReference>
<keyword evidence="3" id="KW-0611">Plant defense</keyword>
<feature type="domain" description="TIR" evidence="6">
    <location>
        <begin position="19"/>
        <end position="185"/>
    </location>
</feature>
<dbReference type="InterPro" id="IPR044974">
    <property type="entry name" value="Disease_R_plants"/>
</dbReference>
<organism evidence="7">
    <name type="scientific">Fagus sylvatica</name>
    <name type="common">Beechnut</name>
    <dbReference type="NCBI Taxonomy" id="28930"/>
    <lineage>
        <taxon>Eukaryota</taxon>
        <taxon>Viridiplantae</taxon>
        <taxon>Streptophyta</taxon>
        <taxon>Embryophyta</taxon>
        <taxon>Tracheophyta</taxon>
        <taxon>Spermatophyta</taxon>
        <taxon>Magnoliopsida</taxon>
        <taxon>eudicotyledons</taxon>
        <taxon>Gunneridae</taxon>
        <taxon>Pentapetalae</taxon>
        <taxon>rosids</taxon>
        <taxon>fabids</taxon>
        <taxon>Fagales</taxon>
        <taxon>Fagaceae</taxon>
        <taxon>Fagus</taxon>
    </lineage>
</organism>
<accession>A0A2N9HD19</accession>
<dbReference type="PROSITE" id="PS50104">
    <property type="entry name" value="TIR"/>
    <property type="match status" value="1"/>
</dbReference>
<evidence type="ECO:0000256" key="5">
    <source>
        <dbReference type="SAM" id="MobiDB-lite"/>
    </source>
</evidence>
<name>A0A2N9HD19_FAGSY</name>
<dbReference type="Gene3D" id="1.10.8.430">
    <property type="entry name" value="Helical domain of apoptotic protease-activating factors"/>
    <property type="match status" value="1"/>
</dbReference>
<dbReference type="PRINTS" id="PR00364">
    <property type="entry name" value="DISEASERSIST"/>
</dbReference>
<dbReference type="Gene3D" id="3.80.10.10">
    <property type="entry name" value="Ribonuclease Inhibitor"/>
    <property type="match status" value="2"/>
</dbReference>
<dbReference type="Pfam" id="PF23282">
    <property type="entry name" value="WHD_ROQ1"/>
    <property type="match status" value="1"/>
</dbReference>
<dbReference type="InterPro" id="IPR058546">
    <property type="entry name" value="RPS4B/Roq1-like_LRR"/>
</dbReference>
<dbReference type="SMART" id="SM00369">
    <property type="entry name" value="LRR_TYP"/>
    <property type="match status" value="4"/>
</dbReference>
<dbReference type="InterPro" id="IPR058192">
    <property type="entry name" value="WHD_ROQ1-like"/>
</dbReference>
<dbReference type="InterPro" id="IPR000157">
    <property type="entry name" value="TIR_dom"/>
</dbReference>
<dbReference type="Pfam" id="PF01582">
    <property type="entry name" value="TIR"/>
    <property type="match status" value="1"/>
</dbReference>
<dbReference type="InterPro" id="IPR027417">
    <property type="entry name" value="P-loop_NTPase"/>
</dbReference>
<sequence>MGTENASSSLSSSSSMYGWTYDVFLSFRGSDTRKNFTDHLYAALKQKGIFTFRDDEKLKRGTFITPELLKAIQESRFAIVILSKDYASSSWCLIELTKIVECIKNTGLIVLPIFHYVDTSDVRNQRKTFADAFVKHEERFKDNIEDVYKWRDALAQVAGIAGWDLLDKHESRVIEEIVGKLFSKLNSIYSSVHKDLVGIKPRVEKMINSYLHIGLNDVHFMGIWGMGGMGKTTLAQVIYDRINLQFEGSSFIASVRGKSGDSLLVSLQKQLLSDILIESNIDIRDIQWGMNVIKKRLCRKRVLIILDDVDQYAQLEALVGEQDWFGQGSRIIITTRNKHLLIQHKVPEAGIYKAEELNNNEALQLFYLKAFKRDSPSKDYVELSQEIIYYANGLPLALKVLGSFLFGRSLEAWKSAIGRLKESPEREILDVLQISFDGLKEREKNIFLDIACFFNKQHEDYVANILRTLYDNPTIDMDILKEKSLITNSWPGELDMHDLLQELGREIVRRDSPEELGQRSRLWLSEDIFHVLKYSEGTPLLKVKGIFLDPPPEKEEHLNVKTFSNMKNLRLLKISNVHLPQGLNYLSGELRFIHWNRFPLESILTSFELDKLVELNMPCSLIKQLWKGIKSLERLKLIDLRDSWNLIETPDFNGVPNLEHLILQRCTRLSKIHTSLGDLKRLLQLDMSGCKSLESLLPKISLESLEVLILSGCSRLKKFPEIVGNMSHLSQLYLDGTAIKELPLSVEHLTGLVKLDLSGSAIREWSFSTFPSKNIEILSFSRCEGLSYKPSNKLISFPLMRRASPDPLGMLVRSLLDLRSLIDLDLSYCNLRTIPDDLGCLSFIKGLNLRGNNFVSLPDSIIQLSDLIYLLLGNCTGLRSLPELPSNINFVQADGCISLETLPLIPEHSCMPGLSLLNCFKLVDNQGYGEMFFTMLRHYIQFQMQMQCDEEFWSYSVVTLGSEIPKWISHQGVTSVNLQLSSALLNERIGFVVCAVFVFSEHHPVDQLPTDIWERSLTCYFKVKGSFYLISHPYPRITTKLLAGRSNIRITPYEDDFDDSAKDTKIKPNLDDYDGAGPSGEGWSGIPWDVDS</sequence>
<keyword evidence="2" id="KW-0677">Repeat</keyword>
<evidence type="ECO:0000256" key="4">
    <source>
        <dbReference type="ARBA" id="ARBA00023027"/>
    </source>
</evidence>
<proteinExistence type="predicted"/>
<dbReference type="InterPro" id="IPR042197">
    <property type="entry name" value="Apaf_helical"/>
</dbReference>
<dbReference type="InterPro" id="IPR002182">
    <property type="entry name" value="NB-ARC"/>
</dbReference>
<dbReference type="Gene3D" id="3.40.50.10140">
    <property type="entry name" value="Toll/interleukin-1 receptor homology (TIR) domain"/>
    <property type="match status" value="1"/>
</dbReference>
<feature type="region of interest" description="Disordered" evidence="5">
    <location>
        <begin position="1058"/>
        <end position="1092"/>
    </location>
</feature>
<protein>
    <recommendedName>
        <fullName evidence="6">TIR domain-containing protein</fullName>
    </recommendedName>
</protein>